<protein>
    <recommendedName>
        <fullName evidence="3">Probable chemoreceptor glutamine deamidase CheD</fullName>
        <ecNumber evidence="3">3.5.1.44</ecNumber>
    </recommendedName>
</protein>
<dbReference type="SUPFAM" id="SSF64438">
    <property type="entry name" value="CNF1/YfiH-like putative cysteine hydrolases"/>
    <property type="match status" value="1"/>
</dbReference>
<dbReference type="Proteomes" id="UP000219020">
    <property type="component" value="Unassembled WGS sequence"/>
</dbReference>
<dbReference type="RefSeq" id="WP_097357291.1">
    <property type="nucleotide sequence ID" value="NZ_CAWNJE010000022.1"/>
</dbReference>
<dbReference type="EC" id="3.5.1.44" evidence="3"/>
<comment type="catalytic activity">
    <reaction evidence="3">
        <text>L-glutaminyl-[protein] + H2O = L-glutamyl-[protein] + NH4(+)</text>
        <dbReference type="Rhea" id="RHEA:16441"/>
        <dbReference type="Rhea" id="RHEA-COMP:10207"/>
        <dbReference type="Rhea" id="RHEA-COMP:10208"/>
        <dbReference type="ChEBI" id="CHEBI:15377"/>
        <dbReference type="ChEBI" id="CHEBI:28938"/>
        <dbReference type="ChEBI" id="CHEBI:29973"/>
        <dbReference type="ChEBI" id="CHEBI:30011"/>
        <dbReference type="EC" id="3.5.1.44"/>
    </reaction>
</comment>
<dbReference type="HAMAP" id="MF_01440">
    <property type="entry name" value="CheD"/>
    <property type="match status" value="1"/>
</dbReference>
<evidence type="ECO:0000256" key="1">
    <source>
        <dbReference type="ARBA" id="ARBA00022500"/>
    </source>
</evidence>
<gene>
    <name evidence="3" type="primary">cheD</name>
    <name evidence="4" type="ORF">BTN49_3074</name>
</gene>
<comment type="function">
    <text evidence="3">Probably deamidates glutamine residues to glutamate on methyl-accepting chemotaxis receptors (MCPs), playing an important role in chemotaxis.</text>
</comment>
<evidence type="ECO:0000313" key="5">
    <source>
        <dbReference type="Proteomes" id="UP000219020"/>
    </source>
</evidence>
<keyword evidence="1 3" id="KW-0145">Chemotaxis</keyword>
<dbReference type="InterPro" id="IPR011324">
    <property type="entry name" value="Cytotoxic_necrot_fac-like_cat"/>
</dbReference>
<keyword evidence="5" id="KW-1185">Reference proteome</keyword>
<dbReference type="EMBL" id="NBYY01000034">
    <property type="protein sequence ID" value="PCS21534.1"/>
    <property type="molecule type" value="Genomic_DNA"/>
</dbReference>
<dbReference type="CDD" id="cd16352">
    <property type="entry name" value="CheD"/>
    <property type="match status" value="1"/>
</dbReference>
<evidence type="ECO:0000256" key="3">
    <source>
        <dbReference type="HAMAP-Rule" id="MF_01440"/>
    </source>
</evidence>
<comment type="similarity">
    <text evidence="3">Belongs to the CheD family.</text>
</comment>
<dbReference type="InterPro" id="IPR038592">
    <property type="entry name" value="CheD-like_sf"/>
</dbReference>
<accession>A0A2A5T046</accession>
<dbReference type="InterPro" id="IPR005659">
    <property type="entry name" value="Chemorcpt_Glu_NH3ase_CheD"/>
</dbReference>
<sequence>MHKILELTGCPLSAGMRRFYYPNKQMMMVQVQLGDVYVTSQRELISTVLGSCISTCIWDPCVALGGMNHFMLPFGDENNIKEWDPSQWRSHAARYGNYAMELLVNTMIQQGAVKDRLRIKLFGGGFVIENKVRIGNENIIFILDYVASEELIVISRDLGNVYPRKVIFDPMTGQAWVKKLRGYYNNMEIRENYYNDCLVNETK</sequence>
<keyword evidence="2 3" id="KW-0378">Hydrolase</keyword>
<dbReference type="GeneID" id="66952597"/>
<reference evidence="5" key="1">
    <citation type="submission" date="2017-04" db="EMBL/GenBank/DDBJ databases">
        <title>Genome evolution of the luminous symbionts of deep sea anglerfish.</title>
        <authorList>
            <person name="Hendry T.A."/>
        </authorList>
    </citation>
    <scope>NUCLEOTIDE SEQUENCE [LARGE SCALE GENOMIC DNA]</scope>
</reference>
<dbReference type="PANTHER" id="PTHR35147">
    <property type="entry name" value="CHEMORECEPTOR GLUTAMINE DEAMIDASE CHED-RELATED"/>
    <property type="match status" value="1"/>
</dbReference>
<evidence type="ECO:0000256" key="2">
    <source>
        <dbReference type="ARBA" id="ARBA00022801"/>
    </source>
</evidence>
<dbReference type="Gene3D" id="3.30.1330.200">
    <property type="match status" value="1"/>
</dbReference>
<organism evidence="4 5">
    <name type="scientific">Candidatus Enterovibrio escicola</name>
    <dbReference type="NCBI Taxonomy" id="1927127"/>
    <lineage>
        <taxon>Bacteria</taxon>
        <taxon>Pseudomonadati</taxon>
        <taxon>Pseudomonadota</taxon>
        <taxon>Gammaproteobacteria</taxon>
        <taxon>Vibrionales</taxon>
        <taxon>Vibrionaceae</taxon>
        <taxon>Enterovibrio</taxon>
    </lineage>
</organism>
<proteinExistence type="inferred from homology"/>
<comment type="caution">
    <text evidence="4">The sequence shown here is derived from an EMBL/GenBank/DDBJ whole genome shotgun (WGS) entry which is preliminary data.</text>
</comment>
<evidence type="ECO:0000313" key="4">
    <source>
        <dbReference type="EMBL" id="PCS21534.1"/>
    </source>
</evidence>
<dbReference type="GO" id="GO:0006935">
    <property type="term" value="P:chemotaxis"/>
    <property type="evidence" value="ECO:0007669"/>
    <property type="project" value="UniProtKB-UniRule"/>
</dbReference>
<dbReference type="Pfam" id="PF03975">
    <property type="entry name" value="CheD"/>
    <property type="match status" value="1"/>
</dbReference>
<name>A0A2A5T046_9GAMM</name>
<dbReference type="AlphaFoldDB" id="A0A2A5T046"/>
<dbReference type="GO" id="GO:0050568">
    <property type="term" value="F:protein-glutamine glutaminase activity"/>
    <property type="evidence" value="ECO:0007669"/>
    <property type="project" value="UniProtKB-UniRule"/>
</dbReference>
<dbReference type="PANTHER" id="PTHR35147:SF2">
    <property type="entry name" value="CHEMORECEPTOR GLUTAMINE DEAMIDASE CHED-RELATED"/>
    <property type="match status" value="1"/>
</dbReference>